<dbReference type="PROSITE" id="PS50835">
    <property type="entry name" value="IG_LIKE"/>
    <property type="match status" value="2"/>
</dbReference>
<evidence type="ECO:0000313" key="10">
    <source>
        <dbReference type="Proteomes" id="UP001497482"/>
    </source>
</evidence>
<dbReference type="SMART" id="SM00409">
    <property type="entry name" value="IG"/>
    <property type="match status" value="3"/>
</dbReference>
<evidence type="ECO:0000256" key="5">
    <source>
        <dbReference type="ARBA" id="ARBA00023180"/>
    </source>
</evidence>
<sequence length="423" mass="47058">MAPEADVVGLLLLSLLGMSSTSEHGRCKNYRLQFERVFSVPGDVAMLNSTLLSPSVFNLSATPYNVTWYRLHSHLPISNQRGRVLVRAETLWLLNVTLEDAGDYVTVVSTPDACYRQQTKMVVDVALSSCGRPRTTGKSLSKGVTDRLSCPLKGLMQTLNRYGVEYSLTWYKGCELVPHDHSRLHYWETFLKVIGVQREDQGQYTCTLTFSLDGVTGSVSETIDAEVRGDYCLLPQVREPANDVIKAELGSNLTRRCLVFVPCEGIPRLNVDVYWLVEDSYIADDPLERVYSSQQRVVTVQEDGVWMENWLVISELKETDFNLNYTCLVLSERGSPYCYFTLLHTGASWACANITPLMLRGTTSTDEVGGRARGVRAGCGRPLIGLCCGGLWAVRGRRVYGVAVVFAQRARNGQGLPDLCPDL</sequence>
<keyword evidence="6" id="KW-0393">Immunoglobulin domain</keyword>
<dbReference type="InterPro" id="IPR003599">
    <property type="entry name" value="Ig_sub"/>
</dbReference>
<evidence type="ECO:0000256" key="4">
    <source>
        <dbReference type="ARBA" id="ARBA00023157"/>
    </source>
</evidence>
<keyword evidence="4" id="KW-1015">Disulfide bond</keyword>
<gene>
    <name evidence="9" type="ORF">KC01_LOCUS12486</name>
</gene>
<dbReference type="Gene3D" id="2.60.40.10">
    <property type="entry name" value="Immunoglobulins"/>
    <property type="match status" value="3"/>
</dbReference>
<dbReference type="AlphaFoldDB" id="A0AAV2JYP1"/>
<feature type="domain" description="Ig-like" evidence="8">
    <location>
        <begin position="133"/>
        <end position="224"/>
    </location>
</feature>
<keyword evidence="3" id="KW-0677">Repeat</keyword>
<evidence type="ECO:0000256" key="7">
    <source>
        <dbReference type="SAM" id="SignalP"/>
    </source>
</evidence>
<dbReference type="PANTHER" id="PTHR11890">
    <property type="entry name" value="INTERLEUKIN-1 RECEPTOR FAMILY MEMBER"/>
    <property type="match status" value="1"/>
</dbReference>
<dbReference type="PANTHER" id="PTHR11890:SF3">
    <property type="entry name" value="INTERLEUKIN-1 RECEPTOR TYPE 2"/>
    <property type="match status" value="1"/>
</dbReference>
<evidence type="ECO:0000259" key="8">
    <source>
        <dbReference type="PROSITE" id="PS50835"/>
    </source>
</evidence>
<dbReference type="GO" id="GO:0004908">
    <property type="term" value="F:interleukin-1 receptor activity"/>
    <property type="evidence" value="ECO:0007669"/>
    <property type="project" value="InterPro"/>
</dbReference>
<evidence type="ECO:0000256" key="6">
    <source>
        <dbReference type="ARBA" id="ARBA00023319"/>
    </source>
</evidence>
<reference evidence="9 10" key="1">
    <citation type="submission" date="2024-04" db="EMBL/GenBank/DDBJ databases">
        <authorList>
            <person name="Waldvogel A.-M."/>
            <person name="Schoenle A."/>
        </authorList>
    </citation>
    <scope>NUCLEOTIDE SEQUENCE [LARGE SCALE GENOMIC DNA]</scope>
</reference>
<dbReference type="InterPro" id="IPR013783">
    <property type="entry name" value="Ig-like_fold"/>
</dbReference>
<dbReference type="Proteomes" id="UP001497482">
    <property type="component" value="Chromosome 15"/>
</dbReference>
<evidence type="ECO:0000256" key="1">
    <source>
        <dbReference type="ARBA" id="ARBA00009752"/>
    </source>
</evidence>
<dbReference type="InterPro" id="IPR007110">
    <property type="entry name" value="Ig-like_dom"/>
</dbReference>
<feature type="chain" id="PRO_5043875534" description="Ig-like domain-containing protein" evidence="7">
    <location>
        <begin position="22"/>
        <end position="423"/>
    </location>
</feature>
<dbReference type="InterPro" id="IPR004074">
    <property type="entry name" value="IL-1_rcpt_I/II-typ"/>
</dbReference>
<dbReference type="PRINTS" id="PR01536">
    <property type="entry name" value="INTRLKN1R12F"/>
</dbReference>
<keyword evidence="10" id="KW-1185">Reference proteome</keyword>
<proteinExistence type="inferred from homology"/>
<accession>A0AAV2JYP1</accession>
<dbReference type="InterPro" id="IPR015621">
    <property type="entry name" value="IL-1_rcpt_fam"/>
</dbReference>
<keyword evidence="5" id="KW-0325">Glycoprotein</keyword>
<evidence type="ECO:0000313" key="9">
    <source>
        <dbReference type="EMBL" id="CAL1581755.1"/>
    </source>
</evidence>
<feature type="signal peptide" evidence="7">
    <location>
        <begin position="1"/>
        <end position="21"/>
    </location>
</feature>
<feature type="domain" description="Ig-like" evidence="8">
    <location>
        <begin position="235"/>
        <end position="329"/>
    </location>
</feature>
<dbReference type="InterPro" id="IPR036179">
    <property type="entry name" value="Ig-like_dom_sf"/>
</dbReference>
<dbReference type="SUPFAM" id="SSF48726">
    <property type="entry name" value="Immunoglobulin"/>
    <property type="match status" value="3"/>
</dbReference>
<dbReference type="EMBL" id="OZ035837">
    <property type="protein sequence ID" value="CAL1581755.1"/>
    <property type="molecule type" value="Genomic_DNA"/>
</dbReference>
<keyword evidence="2 7" id="KW-0732">Signal</keyword>
<evidence type="ECO:0000256" key="3">
    <source>
        <dbReference type="ARBA" id="ARBA00022737"/>
    </source>
</evidence>
<evidence type="ECO:0000256" key="2">
    <source>
        <dbReference type="ARBA" id="ARBA00022729"/>
    </source>
</evidence>
<organism evidence="9 10">
    <name type="scientific">Knipowitschia caucasica</name>
    <name type="common">Caucasian dwarf goby</name>
    <name type="synonym">Pomatoschistus caucasicus</name>
    <dbReference type="NCBI Taxonomy" id="637954"/>
    <lineage>
        <taxon>Eukaryota</taxon>
        <taxon>Metazoa</taxon>
        <taxon>Chordata</taxon>
        <taxon>Craniata</taxon>
        <taxon>Vertebrata</taxon>
        <taxon>Euteleostomi</taxon>
        <taxon>Actinopterygii</taxon>
        <taxon>Neopterygii</taxon>
        <taxon>Teleostei</taxon>
        <taxon>Neoteleostei</taxon>
        <taxon>Acanthomorphata</taxon>
        <taxon>Gobiaria</taxon>
        <taxon>Gobiiformes</taxon>
        <taxon>Gobioidei</taxon>
        <taxon>Gobiidae</taxon>
        <taxon>Gobiinae</taxon>
        <taxon>Knipowitschia</taxon>
    </lineage>
</organism>
<comment type="similarity">
    <text evidence="1">Belongs to the interleukin-1 receptor family.</text>
</comment>
<protein>
    <recommendedName>
        <fullName evidence="8">Ig-like domain-containing protein</fullName>
    </recommendedName>
</protein>
<name>A0AAV2JYP1_KNICA</name>